<name>A0A1B0CYJ2_PHLPP</name>
<evidence type="ECO:0000256" key="3">
    <source>
        <dbReference type="SAM" id="MobiDB-lite"/>
    </source>
</evidence>
<keyword evidence="2" id="KW-0677">Repeat</keyword>
<dbReference type="GO" id="GO:0000724">
    <property type="term" value="P:double-strand break repair via homologous recombination"/>
    <property type="evidence" value="ECO:0007669"/>
    <property type="project" value="TreeGrafter"/>
</dbReference>
<dbReference type="Proteomes" id="UP000092462">
    <property type="component" value="Unassembled WGS sequence"/>
</dbReference>
<protein>
    <recommendedName>
        <fullName evidence="6">WD repeat-containing protein 48 homolog</fullName>
    </recommendedName>
</protein>
<dbReference type="AlphaFoldDB" id="A0A1B0CYJ2"/>
<feature type="region of interest" description="Disordered" evidence="3">
    <location>
        <begin position="53"/>
        <end position="77"/>
    </location>
</feature>
<evidence type="ECO:0000256" key="2">
    <source>
        <dbReference type="ARBA" id="ARBA00022737"/>
    </source>
</evidence>
<dbReference type="EnsemblMetazoa" id="PPAI000066-RA">
    <property type="protein sequence ID" value="PPAI000066-PA"/>
    <property type="gene ID" value="PPAI000066"/>
</dbReference>
<evidence type="ECO:0000313" key="4">
    <source>
        <dbReference type="EnsemblMetazoa" id="PPAI000066-PA"/>
    </source>
</evidence>
<dbReference type="CDD" id="cd17041">
    <property type="entry name" value="Ubl_WDR48"/>
    <property type="match status" value="1"/>
</dbReference>
<dbReference type="PANTHER" id="PTHR19862">
    <property type="entry name" value="WD REPEAT-CONTAINING PROTEIN 48"/>
    <property type="match status" value="1"/>
</dbReference>
<sequence>MTELRNPSNSVLVCEERAPVLSLCYNVDQTGVWTTTWNSDIRCWRLPRPHTDKYSGHTNANSDSQTLTNGGTPPSRSTEMACIRGGAAVKKYAVLNDKRHILTRDTEQNVALYDVLKVTKVEDLGQVDFNEELNRRNQRIYIPNWFTVDLKTGMPTIVLGQDEVDCFAAWVAAESGLPEHVEAGSEMKVNYGSLLLQALLESWTPPHSAPASELDNEIKGGNGYFSVPKHTPLIFSEVGGRTVCRLLVRDAAGESESALLHETVPSWVTDVVIERNMPKFIKIPFYLLPHPLMVKQDRMKKERLIANEFIPCRKLCEHVLEKVLGTEVTPGISNASNSSQNSQSDANSEGSQIPPEDRLELLCNDVVLDPNMDLRTVRHLIWKQSADLTFHYKTKPFT</sequence>
<dbReference type="InterPro" id="IPR051246">
    <property type="entry name" value="WDR48"/>
</dbReference>
<accession>A0A1B0CYJ2</accession>
<dbReference type="EMBL" id="AJVK01001917">
    <property type="status" value="NOT_ANNOTATED_CDS"/>
    <property type="molecule type" value="Genomic_DNA"/>
</dbReference>
<keyword evidence="1" id="KW-0853">WD repeat</keyword>
<organism evidence="4 5">
    <name type="scientific">Phlebotomus papatasi</name>
    <name type="common">Sandfly</name>
    <dbReference type="NCBI Taxonomy" id="29031"/>
    <lineage>
        <taxon>Eukaryota</taxon>
        <taxon>Metazoa</taxon>
        <taxon>Ecdysozoa</taxon>
        <taxon>Arthropoda</taxon>
        <taxon>Hexapoda</taxon>
        <taxon>Insecta</taxon>
        <taxon>Pterygota</taxon>
        <taxon>Neoptera</taxon>
        <taxon>Endopterygota</taxon>
        <taxon>Diptera</taxon>
        <taxon>Nematocera</taxon>
        <taxon>Psychodoidea</taxon>
        <taxon>Psychodidae</taxon>
        <taxon>Phlebotomus</taxon>
        <taxon>Phlebotomus</taxon>
    </lineage>
</organism>
<evidence type="ECO:0008006" key="6">
    <source>
        <dbReference type="Google" id="ProtNLM"/>
    </source>
</evidence>
<dbReference type="GO" id="GO:0043130">
    <property type="term" value="F:ubiquitin binding"/>
    <property type="evidence" value="ECO:0007669"/>
    <property type="project" value="TreeGrafter"/>
</dbReference>
<evidence type="ECO:0000256" key="1">
    <source>
        <dbReference type="ARBA" id="ARBA00022574"/>
    </source>
</evidence>
<keyword evidence="5" id="KW-1185">Reference proteome</keyword>
<feature type="compositionally biased region" description="Polar residues" evidence="3">
    <location>
        <begin position="56"/>
        <end position="77"/>
    </location>
</feature>
<dbReference type="VEuPathDB" id="VectorBase:PPAPM1_009788"/>
<proteinExistence type="predicted"/>
<dbReference type="PANTHER" id="PTHR19862:SF14">
    <property type="entry name" value="WD REPEAT-CONTAINING PROTEIN 48"/>
    <property type="match status" value="1"/>
</dbReference>
<dbReference type="Pfam" id="PF11816">
    <property type="entry name" value="DUF3337"/>
    <property type="match status" value="1"/>
</dbReference>
<feature type="compositionally biased region" description="Low complexity" evidence="3">
    <location>
        <begin position="333"/>
        <end position="348"/>
    </location>
</feature>
<reference evidence="4" key="1">
    <citation type="submission" date="2022-08" db="UniProtKB">
        <authorList>
            <consortium name="EnsemblMetazoa"/>
        </authorList>
    </citation>
    <scope>IDENTIFICATION</scope>
    <source>
        <strain evidence="4">Israel</strain>
    </source>
</reference>
<dbReference type="VEuPathDB" id="VectorBase:PPAI000066"/>
<dbReference type="InterPro" id="IPR021772">
    <property type="entry name" value="WDR48/Bun107"/>
</dbReference>
<feature type="region of interest" description="Disordered" evidence="3">
    <location>
        <begin position="330"/>
        <end position="354"/>
    </location>
</feature>
<evidence type="ECO:0000313" key="5">
    <source>
        <dbReference type="Proteomes" id="UP000092462"/>
    </source>
</evidence>